<dbReference type="PROSITE" id="PS51752">
    <property type="entry name" value="JACALIN_LECTIN"/>
    <property type="match status" value="1"/>
</dbReference>
<sequence>MDSCPFCALAFESGSYQTYKHVGYHLEEIRLLSLSDRESESPSDYERGGNSTGETSPLEGSTAWNRLMSRETMDMQIAAWLSDDETEYSDTSEQSLGYFCGPPPALANVDGPIVSVEDQLAPVSLQRPHLEFTYIPRPGPIPLSPSEFDQNCGKSDGPRFSDCPPSGDLSTSTISKISMWTNKSCVYSLSVYYSWNDGAVITHGRTCDEGKGTSVCIEFTLGPSEYITSIEGQSTAEWIRQLTFVTTQRRYGPYGGQGGNSFIWAPPGPGIRLVAFAGSADAYLQGIQAKFAQVPTNHETRHNPTKTTRYESLSIRDTPTLDPGAGIGDSIAHSKFSRYFWSSLLRGKYLNLIGEFFRHLMCPIATLSVGPKRVQFHAHEDTICTLPFFQVALQGLFKEASEKAISMPDDDPRNISALIEFLYTGNYTYTYDPTSIKLRDKSNTPIGDLAEGLYHVGVYVVASKYDSPVLSEMAVKNFEAVAIELDDIDALRLWKAAYAENLRLSRSREDYKEYSSGKGLVSWVKGLFREHEEEMDEMFAECPQLATDLLRIATGDE</sequence>
<dbReference type="SUPFAM" id="SSF51101">
    <property type="entry name" value="Mannose-binding lectins"/>
    <property type="match status" value="1"/>
</dbReference>
<feature type="domain" description="BTB" evidence="2">
    <location>
        <begin position="365"/>
        <end position="431"/>
    </location>
</feature>
<feature type="domain" description="Jacalin-type lectin" evidence="3">
    <location>
        <begin position="146"/>
        <end position="293"/>
    </location>
</feature>
<dbReference type="InterPro" id="IPR036404">
    <property type="entry name" value="Jacalin-like_lectin_dom_sf"/>
</dbReference>
<dbReference type="PANTHER" id="PTHR47843">
    <property type="entry name" value="BTB DOMAIN-CONTAINING PROTEIN-RELATED"/>
    <property type="match status" value="1"/>
</dbReference>
<dbReference type="CDD" id="cd18186">
    <property type="entry name" value="BTB_POZ_ZBTB_KLHL-like"/>
    <property type="match status" value="1"/>
</dbReference>
<organism evidence="4 5">
    <name type="scientific">Discina gigas</name>
    <dbReference type="NCBI Taxonomy" id="1032678"/>
    <lineage>
        <taxon>Eukaryota</taxon>
        <taxon>Fungi</taxon>
        <taxon>Dikarya</taxon>
        <taxon>Ascomycota</taxon>
        <taxon>Pezizomycotina</taxon>
        <taxon>Pezizomycetes</taxon>
        <taxon>Pezizales</taxon>
        <taxon>Discinaceae</taxon>
        <taxon>Discina</taxon>
    </lineage>
</organism>
<dbReference type="InterPro" id="IPR000210">
    <property type="entry name" value="BTB/POZ_dom"/>
</dbReference>
<reference evidence="4 5" key="1">
    <citation type="submission" date="2024-02" db="EMBL/GenBank/DDBJ databases">
        <title>Discinaceae phylogenomics.</title>
        <authorList>
            <person name="Dirks A.C."/>
            <person name="James T.Y."/>
        </authorList>
    </citation>
    <scope>NUCLEOTIDE SEQUENCE [LARGE SCALE GENOMIC DNA]</scope>
    <source>
        <strain evidence="4 5">ACD0624</strain>
    </source>
</reference>
<dbReference type="InterPro" id="IPR011333">
    <property type="entry name" value="SKP1/BTB/POZ_sf"/>
</dbReference>
<evidence type="ECO:0000256" key="1">
    <source>
        <dbReference type="SAM" id="MobiDB-lite"/>
    </source>
</evidence>
<gene>
    <name evidence="4" type="ORF">Q9L58_009007</name>
</gene>
<dbReference type="Gene3D" id="2.100.10.30">
    <property type="entry name" value="Jacalin-like lectin domain"/>
    <property type="match status" value="1"/>
</dbReference>
<evidence type="ECO:0008006" key="6">
    <source>
        <dbReference type="Google" id="ProtNLM"/>
    </source>
</evidence>
<dbReference type="Gene3D" id="3.30.710.10">
    <property type="entry name" value="Potassium Channel Kv1.1, Chain A"/>
    <property type="match status" value="1"/>
</dbReference>
<evidence type="ECO:0000313" key="5">
    <source>
        <dbReference type="Proteomes" id="UP001447188"/>
    </source>
</evidence>
<feature type="compositionally biased region" description="Basic and acidic residues" evidence="1">
    <location>
        <begin position="36"/>
        <end position="47"/>
    </location>
</feature>
<comment type="caution">
    <text evidence="4">The sequence shown here is derived from an EMBL/GenBank/DDBJ whole genome shotgun (WGS) entry which is preliminary data.</text>
</comment>
<dbReference type="PANTHER" id="PTHR47843:SF5">
    <property type="entry name" value="BTB_POZ DOMAIN PROTEIN"/>
    <property type="match status" value="1"/>
</dbReference>
<feature type="compositionally biased region" description="Polar residues" evidence="1">
    <location>
        <begin position="52"/>
        <end position="62"/>
    </location>
</feature>
<proteinExistence type="predicted"/>
<evidence type="ECO:0000259" key="3">
    <source>
        <dbReference type="PROSITE" id="PS51752"/>
    </source>
</evidence>
<evidence type="ECO:0000259" key="2">
    <source>
        <dbReference type="PROSITE" id="PS50097"/>
    </source>
</evidence>
<name>A0ABR3G834_9PEZI</name>
<keyword evidence="5" id="KW-1185">Reference proteome</keyword>
<dbReference type="Proteomes" id="UP001447188">
    <property type="component" value="Unassembled WGS sequence"/>
</dbReference>
<accession>A0ABR3G834</accession>
<dbReference type="PROSITE" id="PS50097">
    <property type="entry name" value="BTB"/>
    <property type="match status" value="1"/>
</dbReference>
<protein>
    <recommendedName>
        <fullName evidence="6">BTB domain-containing protein</fullName>
    </recommendedName>
</protein>
<dbReference type="EMBL" id="JBBBZM010000186">
    <property type="protein sequence ID" value="KAL0632107.1"/>
    <property type="molecule type" value="Genomic_DNA"/>
</dbReference>
<dbReference type="SUPFAM" id="SSF54695">
    <property type="entry name" value="POZ domain"/>
    <property type="match status" value="1"/>
</dbReference>
<dbReference type="InterPro" id="IPR001229">
    <property type="entry name" value="Jacalin-like_lectin_dom"/>
</dbReference>
<dbReference type="SMART" id="SM00915">
    <property type="entry name" value="Jacalin"/>
    <property type="match status" value="1"/>
</dbReference>
<evidence type="ECO:0000313" key="4">
    <source>
        <dbReference type="EMBL" id="KAL0632107.1"/>
    </source>
</evidence>
<feature type="region of interest" description="Disordered" evidence="1">
    <location>
        <begin position="36"/>
        <end position="62"/>
    </location>
</feature>
<dbReference type="Pfam" id="PF01419">
    <property type="entry name" value="Jacalin"/>
    <property type="match status" value="1"/>
</dbReference>